<organism evidence="2 3">
    <name type="scientific">Elysia marginata</name>
    <dbReference type="NCBI Taxonomy" id="1093978"/>
    <lineage>
        <taxon>Eukaryota</taxon>
        <taxon>Metazoa</taxon>
        <taxon>Spiralia</taxon>
        <taxon>Lophotrochozoa</taxon>
        <taxon>Mollusca</taxon>
        <taxon>Gastropoda</taxon>
        <taxon>Heterobranchia</taxon>
        <taxon>Euthyneura</taxon>
        <taxon>Panpulmonata</taxon>
        <taxon>Sacoglossa</taxon>
        <taxon>Placobranchoidea</taxon>
        <taxon>Plakobranchidae</taxon>
        <taxon>Elysia</taxon>
    </lineage>
</organism>
<feature type="transmembrane region" description="Helical" evidence="1">
    <location>
        <begin position="37"/>
        <end position="58"/>
    </location>
</feature>
<keyword evidence="1" id="KW-0472">Membrane</keyword>
<sequence length="85" mass="9829">MSFEYHNESELCRDIQDASHNNTREVGIVSPIEMYEAVIIILVTGFFAVILAYLFSYIRKTVYRDEVRLSVRLSLIVRGNGNQED</sequence>
<keyword evidence="3" id="KW-1185">Reference proteome</keyword>
<reference evidence="2 3" key="1">
    <citation type="journal article" date="2021" name="Elife">
        <title>Chloroplast acquisition without the gene transfer in kleptoplastic sea slugs, Plakobranchus ocellatus.</title>
        <authorList>
            <person name="Maeda T."/>
            <person name="Takahashi S."/>
            <person name="Yoshida T."/>
            <person name="Shimamura S."/>
            <person name="Takaki Y."/>
            <person name="Nagai Y."/>
            <person name="Toyoda A."/>
            <person name="Suzuki Y."/>
            <person name="Arimoto A."/>
            <person name="Ishii H."/>
            <person name="Satoh N."/>
            <person name="Nishiyama T."/>
            <person name="Hasebe M."/>
            <person name="Maruyama T."/>
            <person name="Minagawa J."/>
            <person name="Obokata J."/>
            <person name="Shigenobu S."/>
        </authorList>
    </citation>
    <scope>NUCLEOTIDE SEQUENCE [LARGE SCALE GENOMIC DNA]</scope>
</reference>
<protein>
    <submittedName>
        <fullName evidence="2">Uncharacterized protein</fullName>
    </submittedName>
</protein>
<accession>A0AAV4GKN2</accession>
<dbReference type="Proteomes" id="UP000762676">
    <property type="component" value="Unassembled WGS sequence"/>
</dbReference>
<keyword evidence="1" id="KW-1133">Transmembrane helix</keyword>
<keyword evidence="1" id="KW-0812">Transmembrane</keyword>
<dbReference type="EMBL" id="BMAT01008473">
    <property type="protein sequence ID" value="GFR85856.1"/>
    <property type="molecule type" value="Genomic_DNA"/>
</dbReference>
<name>A0AAV4GKN2_9GAST</name>
<comment type="caution">
    <text evidence="2">The sequence shown here is derived from an EMBL/GenBank/DDBJ whole genome shotgun (WGS) entry which is preliminary data.</text>
</comment>
<evidence type="ECO:0000313" key="3">
    <source>
        <dbReference type="Proteomes" id="UP000762676"/>
    </source>
</evidence>
<evidence type="ECO:0000256" key="1">
    <source>
        <dbReference type="SAM" id="Phobius"/>
    </source>
</evidence>
<proteinExistence type="predicted"/>
<evidence type="ECO:0000313" key="2">
    <source>
        <dbReference type="EMBL" id="GFR85856.1"/>
    </source>
</evidence>
<dbReference type="AlphaFoldDB" id="A0AAV4GKN2"/>
<gene>
    <name evidence="2" type="ORF">ElyMa_004184900</name>
</gene>